<gene>
    <name evidence="1" type="ORF">PGLA2088_LOCUS26780</name>
</gene>
<name>A0A813K4P5_POLGL</name>
<dbReference type="AlphaFoldDB" id="A0A813K4P5"/>
<dbReference type="EMBL" id="CAJNNW010027184">
    <property type="protein sequence ID" value="CAE8690071.1"/>
    <property type="molecule type" value="Genomic_DNA"/>
</dbReference>
<evidence type="ECO:0000313" key="2">
    <source>
        <dbReference type="Proteomes" id="UP000626109"/>
    </source>
</evidence>
<evidence type="ECO:0000313" key="1">
    <source>
        <dbReference type="EMBL" id="CAE8690071.1"/>
    </source>
</evidence>
<proteinExistence type="predicted"/>
<organism evidence="1 2">
    <name type="scientific">Polarella glacialis</name>
    <name type="common">Dinoflagellate</name>
    <dbReference type="NCBI Taxonomy" id="89957"/>
    <lineage>
        <taxon>Eukaryota</taxon>
        <taxon>Sar</taxon>
        <taxon>Alveolata</taxon>
        <taxon>Dinophyceae</taxon>
        <taxon>Suessiales</taxon>
        <taxon>Suessiaceae</taxon>
        <taxon>Polarella</taxon>
    </lineage>
</organism>
<dbReference type="Proteomes" id="UP000626109">
    <property type="component" value="Unassembled WGS sequence"/>
</dbReference>
<protein>
    <submittedName>
        <fullName evidence="1">Uncharacterized protein</fullName>
    </submittedName>
</protein>
<accession>A0A813K4P5</accession>
<reference evidence="1" key="1">
    <citation type="submission" date="2021-02" db="EMBL/GenBank/DDBJ databases">
        <authorList>
            <person name="Dougan E. K."/>
            <person name="Rhodes N."/>
            <person name="Thang M."/>
            <person name="Chan C."/>
        </authorList>
    </citation>
    <scope>NUCLEOTIDE SEQUENCE</scope>
</reference>
<comment type="caution">
    <text evidence="1">The sequence shown here is derived from an EMBL/GenBank/DDBJ whole genome shotgun (WGS) entry which is preliminary data.</text>
</comment>
<sequence>MGVRSLGPQFVWTGELHRSFAKALAGHVGLEPVFCCASLSGSQLEDLVPQMQDQVSRQSSSSQRAWLLGLARRSKGLPKLQKKNLNMGEVQDADTPPLHALYLLAPERHMRLAAISAEFCIASDGLRPARRILWDASYTPEGMLGPGGTGLGACDPLSRAVGLGIWGQHRVNSSSDLRLALVLQTGPTGKLLVADFPASILGPLLSAWPGLKQAS</sequence>